<keyword evidence="2 6" id="KW-0285">Flavoprotein</keyword>
<comment type="similarity">
    <text evidence="1 6">Belongs to the FMO family.</text>
</comment>
<comment type="catalytic activity">
    <reaction evidence="5">
        <text>indole-3-pyruvate + NADPH + O2 + H(+) = (indol-3-yl)acetate + CO2 + NADP(+) + H2O</text>
        <dbReference type="Rhea" id="RHEA:34331"/>
        <dbReference type="ChEBI" id="CHEBI:15377"/>
        <dbReference type="ChEBI" id="CHEBI:15378"/>
        <dbReference type="ChEBI" id="CHEBI:15379"/>
        <dbReference type="ChEBI" id="CHEBI:16526"/>
        <dbReference type="ChEBI" id="CHEBI:17640"/>
        <dbReference type="ChEBI" id="CHEBI:30854"/>
        <dbReference type="ChEBI" id="CHEBI:57783"/>
        <dbReference type="ChEBI" id="CHEBI:58349"/>
        <dbReference type="EC" id="1.14.13.168"/>
    </reaction>
</comment>
<dbReference type="PRINTS" id="PR00469">
    <property type="entry name" value="PNDRDTASEII"/>
</dbReference>
<gene>
    <name evidence="7" type="ORF">B296_00042216</name>
</gene>
<evidence type="ECO:0000256" key="3">
    <source>
        <dbReference type="ARBA" id="ARBA00022827"/>
    </source>
</evidence>
<dbReference type="PANTHER" id="PTHR43539:SF49">
    <property type="entry name" value="INDOLE-3-PYRUVATE MONOOXYGENASE YUCCA7-RELATED"/>
    <property type="match status" value="1"/>
</dbReference>
<dbReference type="PANTHER" id="PTHR43539">
    <property type="entry name" value="FLAVIN-BINDING MONOOXYGENASE-LIKE PROTEIN (AFU_ORTHOLOGUE AFUA_4G09220)"/>
    <property type="match status" value="1"/>
</dbReference>
<dbReference type="InterPro" id="IPR020946">
    <property type="entry name" value="Flavin_mOase-like"/>
</dbReference>
<evidence type="ECO:0000313" key="7">
    <source>
        <dbReference type="EMBL" id="RRT37085.1"/>
    </source>
</evidence>
<dbReference type="InterPro" id="IPR036188">
    <property type="entry name" value="FAD/NAD-bd_sf"/>
</dbReference>
<comment type="caution">
    <text evidence="7">The sequence shown here is derived from an EMBL/GenBank/DDBJ whole genome shotgun (WGS) entry which is preliminary data.</text>
</comment>
<keyword evidence="4 6" id="KW-0560">Oxidoreductase</keyword>
<keyword evidence="3 6" id="KW-0274">FAD</keyword>
<dbReference type="GO" id="GO:0103075">
    <property type="term" value="F:indole-3-pyruvate monooxygenase activity"/>
    <property type="evidence" value="ECO:0007669"/>
    <property type="project" value="UniProtKB-EC"/>
</dbReference>
<name>A0A426XC93_ENSVE</name>
<dbReference type="EC" id="1.-.-.-" evidence="6"/>
<organism evidence="7 8">
    <name type="scientific">Ensete ventricosum</name>
    <name type="common">Abyssinian banana</name>
    <name type="synonym">Musa ensete</name>
    <dbReference type="NCBI Taxonomy" id="4639"/>
    <lineage>
        <taxon>Eukaryota</taxon>
        <taxon>Viridiplantae</taxon>
        <taxon>Streptophyta</taxon>
        <taxon>Embryophyta</taxon>
        <taxon>Tracheophyta</taxon>
        <taxon>Spermatophyta</taxon>
        <taxon>Magnoliopsida</taxon>
        <taxon>Liliopsida</taxon>
        <taxon>Zingiberales</taxon>
        <taxon>Musaceae</taxon>
        <taxon>Ensete</taxon>
    </lineage>
</organism>
<dbReference type="GO" id="GO:0050660">
    <property type="term" value="F:flavin adenine dinucleotide binding"/>
    <property type="evidence" value="ECO:0007669"/>
    <property type="project" value="InterPro"/>
</dbReference>
<dbReference type="Proteomes" id="UP000287651">
    <property type="component" value="Unassembled WGS sequence"/>
</dbReference>
<evidence type="ECO:0000256" key="1">
    <source>
        <dbReference type="ARBA" id="ARBA00009183"/>
    </source>
</evidence>
<dbReference type="Pfam" id="PF00743">
    <property type="entry name" value="FMO-like"/>
    <property type="match status" value="1"/>
</dbReference>
<dbReference type="GO" id="GO:0004499">
    <property type="term" value="F:N,N-dimethylaniline monooxygenase activity"/>
    <property type="evidence" value="ECO:0007669"/>
    <property type="project" value="InterPro"/>
</dbReference>
<reference evidence="7 8" key="1">
    <citation type="journal article" date="2014" name="Agronomy (Basel)">
        <title>A Draft Genome Sequence for Ensete ventricosum, the Drought-Tolerant Tree Against Hunger.</title>
        <authorList>
            <person name="Harrison J."/>
            <person name="Moore K.A."/>
            <person name="Paszkiewicz K."/>
            <person name="Jones T."/>
            <person name="Grant M."/>
            <person name="Ambacheew D."/>
            <person name="Muzemil S."/>
            <person name="Studholme D.J."/>
        </authorList>
    </citation>
    <scope>NUCLEOTIDE SEQUENCE [LARGE SCALE GENOMIC DNA]</scope>
</reference>
<proteinExistence type="inferred from homology"/>
<evidence type="ECO:0000256" key="5">
    <source>
        <dbReference type="ARBA" id="ARBA00047707"/>
    </source>
</evidence>
<accession>A0A426XC93</accession>
<comment type="cofactor">
    <cofactor evidence="6">
        <name>FAD</name>
        <dbReference type="ChEBI" id="CHEBI:57692"/>
    </cofactor>
</comment>
<dbReference type="EMBL" id="AMZH03022702">
    <property type="protein sequence ID" value="RRT37085.1"/>
    <property type="molecule type" value="Genomic_DNA"/>
</dbReference>
<protein>
    <recommendedName>
        <fullName evidence="6">Flavin-containing monooxygenase</fullName>
        <ecNumber evidence="6">1.-.-.-</ecNumber>
    </recommendedName>
</protein>
<dbReference type="GO" id="GO:0050661">
    <property type="term" value="F:NADP binding"/>
    <property type="evidence" value="ECO:0007669"/>
    <property type="project" value="InterPro"/>
</dbReference>
<dbReference type="SUPFAM" id="SSF51905">
    <property type="entry name" value="FAD/NAD(P)-binding domain"/>
    <property type="match status" value="2"/>
</dbReference>
<dbReference type="Gene3D" id="3.50.50.60">
    <property type="entry name" value="FAD/NAD(P)-binding domain"/>
    <property type="match status" value="2"/>
</dbReference>
<dbReference type="InterPro" id="IPR050982">
    <property type="entry name" value="Auxin_biosynth/cation_transpt"/>
</dbReference>
<evidence type="ECO:0000256" key="4">
    <source>
        <dbReference type="ARBA" id="ARBA00023002"/>
    </source>
</evidence>
<evidence type="ECO:0000313" key="8">
    <source>
        <dbReference type="Proteomes" id="UP000287651"/>
    </source>
</evidence>
<dbReference type="AlphaFoldDB" id="A0A426XC93"/>
<evidence type="ECO:0000256" key="6">
    <source>
        <dbReference type="RuleBase" id="RU361177"/>
    </source>
</evidence>
<keyword evidence="6" id="KW-0503">Monooxygenase</keyword>
<sequence>MAGVADRDELLSGRCVWVNGPIIVGAGPSGLAVGACLREQGVPFVILERADCIASLWQKRTYDRLRLHLPKQFCQLPKLPFPEEFPEYPTRKQFIGYLESYAKQFDISPRFNQSVQSAKYDETSGLWRVTAVVAGDDSGNRSAEVEYIGRWLVAATGENAEKVVPELEGLGEFGGDVKHVCDYKSGEVYRGKRVLVVGCGNSGMEVSLDLCDHDASPSMVVRDSVSDRSTINACRMIACSKMSGVLMGVGPPSSLQVHVLPREVLGKSTFELAVLLMKWLPLWLADRILVVLAWLVFGNVEKLGLKRPSTGPLELKNTQGRTPVLDIGAIGKIRSGEIKVVPGIKRFIPGKVELVDGQLLDVDSVILATGYRSNVPRWLRVLLFSLEQVSLLLSFACSMWRGKLISGGFNLQGSDFFFSKDGLPKSPFPNGWKGSCGLYAAGFTRRGLSGAAADAVRIADDIGRVWKEESEPAKKLICLP</sequence>
<evidence type="ECO:0000256" key="2">
    <source>
        <dbReference type="ARBA" id="ARBA00022630"/>
    </source>
</evidence>